<comment type="subcellular location">
    <subcellularLocation>
        <location evidence="1">Membrane</location>
        <topology evidence="1">Multi-pass membrane protein</topology>
    </subcellularLocation>
</comment>
<evidence type="ECO:0000256" key="3">
    <source>
        <dbReference type="ARBA" id="ARBA00022989"/>
    </source>
</evidence>
<dbReference type="EMBL" id="CAJGYO010000016">
    <property type="protein sequence ID" value="CAD6272089.1"/>
    <property type="molecule type" value="Genomic_DNA"/>
</dbReference>
<dbReference type="AlphaFoldDB" id="A0A811RNI3"/>
<dbReference type="GO" id="GO:0006890">
    <property type="term" value="P:retrograde vesicle-mediated transport, Golgi to endoplasmic reticulum"/>
    <property type="evidence" value="ECO:0007669"/>
    <property type="project" value="InterPro"/>
</dbReference>
<keyword evidence="4" id="KW-0472">Membrane</keyword>
<dbReference type="PANTHER" id="PTHR13377:SF14">
    <property type="entry name" value="RHOMBOID-LIKE PROTEIN 19"/>
    <property type="match status" value="1"/>
</dbReference>
<feature type="compositionally biased region" description="Polar residues" evidence="5">
    <location>
        <begin position="26"/>
        <end position="41"/>
    </location>
</feature>
<feature type="compositionally biased region" description="Acidic residues" evidence="5">
    <location>
        <begin position="83"/>
        <end position="92"/>
    </location>
</feature>
<evidence type="ECO:0000256" key="1">
    <source>
        <dbReference type="ARBA" id="ARBA00004141"/>
    </source>
</evidence>
<gene>
    <name evidence="6" type="ORF">NCGR_LOCUS55369</name>
</gene>
<dbReference type="OrthoDB" id="10419946at2759"/>
<evidence type="ECO:0000313" key="7">
    <source>
        <dbReference type="Proteomes" id="UP000604825"/>
    </source>
</evidence>
<protein>
    <submittedName>
        <fullName evidence="6">Uncharacterized protein</fullName>
    </submittedName>
</protein>
<proteinExistence type="predicted"/>
<name>A0A811RNI3_9POAL</name>
<keyword evidence="7" id="KW-1185">Reference proteome</keyword>
<comment type="caution">
    <text evidence="6">The sequence shown here is derived from an EMBL/GenBank/DDBJ whole genome shotgun (WGS) entry which is preliminary data.</text>
</comment>
<feature type="region of interest" description="Disordered" evidence="5">
    <location>
        <begin position="20"/>
        <end position="50"/>
    </location>
</feature>
<dbReference type="InterPro" id="IPR013861">
    <property type="entry name" value="TMEM115/Pdh1/Rbl19"/>
</dbReference>
<dbReference type="GO" id="GO:0016020">
    <property type="term" value="C:membrane"/>
    <property type="evidence" value="ECO:0007669"/>
    <property type="project" value="UniProtKB-SubCell"/>
</dbReference>
<evidence type="ECO:0000256" key="4">
    <source>
        <dbReference type="ARBA" id="ARBA00023136"/>
    </source>
</evidence>
<organism evidence="6 7">
    <name type="scientific">Miscanthus lutarioriparius</name>
    <dbReference type="NCBI Taxonomy" id="422564"/>
    <lineage>
        <taxon>Eukaryota</taxon>
        <taxon>Viridiplantae</taxon>
        <taxon>Streptophyta</taxon>
        <taxon>Embryophyta</taxon>
        <taxon>Tracheophyta</taxon>
        <taxon>Spermatophyta</taxon>
        <taxon>Magnoliopsida</taxon>
        <taxon>Liliopsida</taxon>
        <taxon>Poales</taxon>
        <taxon>Poaceae</taxon>
        <taxon>PACMAD clade</taxon>
        <taxon>Panicoideae</taxon>
        <taxon>Andropogonodae</taxon>
        <taxon>Andropogoneae</taxon>
        <taxon>Saccharinae</taxon>
        <taxon>Miscanthus</taxon>
    </lineage>
</organism>
<evidence type="ECO:0000256" key="2">
    <source>
        <dbReference type="ARBA" id="ARBA00022692"/>
    </source>
</evidence>
<accession>A0A811RNI3</accession>
<dbReference type="PANTHER" id="PTHR13377">
    <property type="entry name" value="PLACENTAL PROTEIN 6"/>
    <property type="match status" value="1"/>
</dbReference>
<dbReference type="GO" id="GO:0005794">
    <property type="term" value="C:Golgi apparatus"/>
    <property type="evidence" value="ECO:0007669"/>
    <property type="project" value="TreeGrafter"/>
</dbReference>
<sequence length="92" mass="10229">MRPILDPIASIFHKLFCGRSARPEGTGQTLDGSQFPSSGSIEANRRRERGQRALEQRLAEKLAAVRNAEGTPPPKQQQKQREDTEDDASDKV</sequence>
<reference evidence="6" key="1">
    <citation type="submission" date="2020-10" db="EMBL/GenBank/DDBJ databases">
        <authorList>
            <person name="Han B."/>
            <person name="Lu T."/>
            <person name="Zhao Q."/>
            <person name="Huang X."/>
            <person name="Zhao Y."/>
        </authorList>
    </citation>
    <scope>NUCLEOTIDE SEQUENCE</scope>
</reference>
<dbReference type="Proteomes" id="UP000604825">
    <property type="component" value="Unassembled WGS sequence"/>
</dbReference>
<keyword evidence="2" id="KW-0812">Transmembrane</keyword>
<keyword evidence="3" id="KW-1133">Transmembrane helix</keyword>
<evidence type="ECO:0000256" key="5">
    <source>
        <dbReference type="SAM" id="MobiDB-lite"/>
    </source>
</evidence>
<evidence type="ECO:0000313" key="6">
    <source>
        <dbReference type="EMBL" id="CAD6272089.1"/>
    </source>
</evidence>
<feature type="region of interest" description="Disordered" evidence="5">
    <location>
        <begin position="64"/>
        <end position="92"/>
    </location>
</feature>